<dbReference type="PANTHER" id="PTHR43618">
    <property type="entry name" value="7-ALPHA-HYDROXYSTEROID DEHYDROGENASE"/>
    <property type="match status" value="1"/>
</dbReference>
<evidence type="ECO:0000256" key="3">
    <source>
        <dbReference type="ARBA" id="ARBA00023002"/>
    </source>
</evidence>
<comment type="similarity">
    <text evidence="1 4">Belongs to the short-chain dehydrogenases/reductases (SDR) family.</text>
</comment>
<dbReference type="EMBL" id="JABCIY010000019">
    <property type="protein sequence ID" value="KAF7197224.1"/>
    <property type="molecule type" value="Genomic_DNA"/>
</dbReference>
<dbReference type="InterPro" id="IPR036291">
    <property type="entry name" value="NAD(P)-bd_dom_sf"/>
</dbReference>
<evidence type="ECO:0000313" key="5">
    <source>
        <dbReference type="EMBL" id="KAF7197224.1"/>
    </source>
</evidence>
<dbReference type="PRINTS" id="PR00081">
    <property type="entry name" value="GDHRDH"/>
</dbReference>
<keyword evidence="3" id="KW-0560">Oxidoreductase</keyword>
<evidence type="ECO:0000256" key="4">
    <source>
        <dbReference type="RuleBase" id="RU000363"/>
    </source>
</evidence>
<dbReference type="Proteomes" id="UP000660729">
    <property type="component" value="Unassembled WGS sequence"/>
</dbReference>
<proteinExistence type="inferred from homology"/>
<evidence type="ECO:0000256" key="2">
    <source>
        <dbReference type="ARBA" id="ARBA00022857"/>
    </source>
</evidence>
<protein>
    <submittedName>
        <fullName evidence="5">Short-chain dehydrogenase/reductase SAT3</fullName>
    </submittedName>
</protein>
<dbReference type="PANTHER" id="PTHR43618:SF4">
    <property type="entry name" value="SHORT CHAIN DEHYDROGENASE_REDUCTASE FAMILY (AFU_ORTHOLOGUE AFUA_7G04540)"/>
    <property type="match status" value="1"/>
</dbReference>
<organism evidence="5 6">
    <name type="scientific">Pseudocercospora fuligena</name>
    <dbReference type="NCBI Taxonomy" id="685502"/>
    <lineage>
        <taxon>Eukaryota</taxon>
        <taxon>Fungi</taxon>
        <taxon>Dikarya</taxon>
        <taxon>Ascomycota</taxon>
        <taxon>Pezizomycotina</taxon>
        <taxon>Dothideomycetes</taxon>
        <taxon>Dothideomycetidae</taxon>
        <taxon>Mycosphaerellales</taxon>
        <taxon>Mycosphaerellaceae</taxon>
        <taxon>Pseudocercospora</taxon>
    </lineage>
</organism>
<gene>
    <name evidence="5" type="ORF">HII31_01649</name>
</gene>
<dbReference type="SUPFAM" id="SSF51735">
    <property type="entry name" value="NAD(P)-binding Rossmann-fold domains"/>
    <property type="match status" value="1"/>
</dbReference>
<sequence>MYRLLSRTAAIQRSAHRSGLTLASRAFASGRASNDDLRTSDLFDVSHVRALVTGGATGIGLMITQALVANGAKVYITGRRQETLDQAVNIYNKGAGSLQSIVGDVSSKDGCLKIATEIEGKEPQGINLLVNNAGIARDDNTKFSANGSPDTKDAKAISKHFLRSEEQQWMDTFRTNVMGQYFMSMAFLPQLVKGNELVPGVSSLVVNVSSISGAMKGSSLGQFSYASSKAAYTHLSRMLATTFKDVGVRVNVIAPGVFPSEMTAGKSDDQNKSQLDMRSYNPAGRKGYDTDMAATILFLAGKGGAFYNEQILYPDGGKLPRYRARYVAD</sequence>
<dbReference type="Gene3D" id="3.40.50.720">
    <property type="entry name" value="NAD(P)-binding Rossmann-like Domain"/>
    <property type="match status" value="1"/>
</dbReference>
<reference evidence="5" key="1">
    <citation type="submission" date="2020-04" db="EMBL/GenBank/DDBJ databases">
        <title>Draft genome resource of the tomato pathogen Pseudocercospora fuligena.</title>
        <authorList>
            <person name="Zaccaron A."/>
        </authorList>
    </citation>
    <scope>NUCLEOTIDE SEQUENCE</scope>
    <source>
        <strain evidence="5">PF001</strain>
    </source>
</reference>
<keyword evidence="2" id="KW-0521">NADP</keyword>
<comment type="caution">
    <text evidence="5">The sequence shown here is derived from an EMBL/GenBank/DDBJ whole genome shotgun (WGS) entry which is preliminary data.</text>
</comment>
<evidence type="ECO:0000256" key="1">
    <source>
        <dbReference type="ARBA" id="ARBA00006484"/>
    </source>
</evidence>
<keyword evidence="6" id="KW-1185">Reference proteome</keyword>
<dbReference type="PRINTS" id="PR00080">
    <property type="entry name" value="SDRFAMILY"/>
</dbReference>
<dbReference type="GO" id="GO:0016491">
    <property type="term" value="F:oxidoreductase activity"/>
    <property type="evidence" value="ECO:0007669"/>
    <property type="project" value="UniProtKB-KW"/>
</dbReference>
<dbReference type="AlphaFoldDB" id="A0A8H6RU15"/>
<dbReference type="InterPro" id="IPR002347">
    <property type="entry name" value="SDR_fam"/>
</dbReference>
<dbReference type="OrthoDB" id="2898618at2759"/>
<dbReference type="Pfam" id="PF00106">
    <property type="entry name" value="adh_short"/>
    <property type="match status" value="1"/>
</dbReference>
<name>A0A8H6RU15_9PEZI</name>
<dbReference type="InterPro" id="IPR052178">
    <property type="entry name" value="Sec_Metab_Biosynth_SDR"/>
</dbReference>
<accession>A0A8H6RU15</accession>
<evidence type="ECO:0000313" key="6">
    <source>
        <dbReference type="Proteomes" id="UP000660729"/>
    </source>
</evidence>